<dbReference type="InterPro" id="IPR035906">
    <property type="entry name" value="MetI-like_sf"/>
</dbReference>
<evidence type="ECO:0000313" key="11">
    <source>
        <dbReference type="Proteomes" id="UP000596977"/>
    </source>
</evidence>
<dbReference type="InterPro" id="IPR000515">
    <property type="entry name" value="MetI-like"/>
</dbReference>
<evidence type="ECO:0000256" key="8">
    <source>
        <dbReference type="RuleBase" id="RU363032"/>
    </source>
</evidence>
<name>A0A916RJF5_9HYPH</name>
<evidence type="ECO:0000313" key="10">
    <source>
        <dbReference type="EMBL" id="GGA59644.1"/>
    </source>
</evidence>
<feature type="transmembrane region" description="Helical" evidence="8">
    <location>
        <begin position="288"/>
        <end position="309"/>
    </location>
</feature>
<feature type="transmembrane region" description="Helical" evidence="8">
    <location>
        <begin position="257"/>
        <end position="276"/>
    </location>
</feature>
<gene>
    <name evidence="10" type="primary">potH</name>
    <name evidence="10" type="ORF">GCM10011499_32290</name>
</gene>
<dbReference type="GO" id="GO:0055085">
    <property type="term" value="P:transmembrane transport"/>
    <property type="evidence" value="ECO:0007669"/>
    <property type="project" value="InterPro"/>
</dbReference>
<reference evidence="10 11" key="1">
    <citation type="journal article" date="2014" name="Int. J. Syst. Evol. Microbiol.">
        <title>Complete genome sequence of Corynebacterium casei LMG S-19264T (=DSM 44701T), isolated from a smear-ripened cheese.</title>
        <authorList>
            <consortium name="US DOE Joint Genome Institute (JGI-PGF)"/>
            <person name="Walter F."/>
            <person name="Albersmeier A."/>
            <person name="Kalinowski J."/>
            <person name="Ruckert C."/>
        </authorList>
    </citation>
    <scope>NUCLEOTIDE SEQUENCE [LARGE SCALE GENOMIC DNA]</scope>
    <source>
        <strain evidence="10 11">CGMCC 1.15896</strain>
    </source>
</reference>
<proteinExistence type="inferred from homology"/>
<dbReference type="Proteomes" id="UP000596977">
    <property type="component" value="Unassembled WGS sequence"/>
</dbReference>
<dbReference type="PROSITE" id="PS50928">
    <property type="entry name" value="ABC_TM1"/>
    <property type="match status" value="1"/>
</dbReference>
<keyword evidence="11" id="KW-1185">Reference proteome</keyword>
<dbReference type="CDD" id="cd06261">
    <property type="entry name" value="TM_PBP2"/>
    <property type="match status" value="1"/>
</dbReference>
<dbReference type="Pfam" id="PF00528">
    <property type="entry name" value="BPD_transp_1"/>
    <property type="match status" value="1"/>
</dbReference>
<evidence type="ECO:0000256" key="3">
    <source>
        <dbReference type="ARBA" id="ARBA00022448"/>
    </source>
</evidence>
<evidence type="ECO:0000256" key="5">
    <source>
        <dbReference type="ARBA" id="ARBA00022692"/>
    </source>
</evidence>
<dbReference type="SUPFAM" id="SSF161098">
    <property type="entry name" value="MetI-like"/>
    <property type="match status" value="1"/>
</dbReference>
<keyword evidence="3 8" id="KW-0813">Transport</keyword>
<comment type="similarity">
    <text evidence="2">Belongs to the binding-protein-dependent transport system permease family. CysTW subfamily.</text>
</comment>
<feature type="transmembrane region" description="Helical" evidence="8">
    <location>
        <begin position="135"/>
        <end position="156"/>
    </location>
</feature>
<feature type="transmembrane region" description="Helical" evidence="8">
    <location>
        <begin position="31"/>
        <end position="60"/>
    </location>
</feature>
<dbReference type="RefSeq" id="WP_127071933.1">
    <property type="nucleotide sequence ID" value="NZ_BMKB01000005.1"/>
</dbReference>
<evidence type="ECO:0000256" key="1">
    <source>
        <dbReference type="ARBA" id="ARBA00004651"/>
    </source>
</evidence>
<organism evidence="10 11">
    <name type="scientific">Pelagibacterium lentulum</name>
    <dbReference type="NCBI Taxonomy" id="2029865"/>
    <lineage>
        <taxon>Bacteria</taxon>
        <taxon>Pseudomonadati</taxon>
        <taxon>Pseudomonadota</taxon>
        <taxon>Alphaproteobacteria</taxon>
        <taxon>Hyphomicrobiales</taxon>
        <taxon>Devosiaceae</taxon>
        <taxon>Pelagibacterium</taxon>
    </lineage>
</organism>
<protein>
    <submittedName>
        <fullName evidence="10">Putrescine ABC transporter permease</fullName>
    </submittedName>
</protein>
<evidence type="ECO:0000256" key="2">
    <source>
        <dbReference type="ARBA" id="ARBA00007069"/>
    </source>
</evidence>
<sequence length="318" mass="35203">MSTGVVQPRPGRIWGFIANALRRMGLSGRTAIILAPTLWLVIFFLIPLIVVFKIALSAFAMGRPPYLPMFEWGADESLTITLHFSNFLFLVRDSLYANAYINSVRIAAISTIIALVIAYPMAWFIARSEEKHRNLLLMLVILPFWTSFLLRVYAWMGFLGRNGIINNTLMGLGIIDEPLVMLQTEGAVFVGIVYTYLPFMVLPLYTALVKLDQSLIEASADLGARPFVTFLTVILPLSLPGIIAGSMLVFIPAIGEFVIPSLLGGADTLMIGRVLWDEFFANRDWPVASAVAIVMLIILIIPIMLLSIAQNAVVEKNQ</sequence>
<dbReference type="GO" id="GO:0005886">
    <property type="term" value="C:plasma membrane"/>
    <property type="evidence" value="ECO:0007669"/>
    <property type="project" value="UniProtKB-SubCell"/>
</dbReference>
<keyword evidence="4" id="KW-1003">Cell membrane</keyword>
<accession>A0A916RJF5</accession>
<evidence type="ECO:0000256" key="7">
    <source>
        <dbReference type="ARBA" id="ARBA00023136"/>
    </source>
</evidence>
<comment type="caution">
    <text evidence="10">The sequence shown here is derived from an EMBL/GenBank/DDBJ whole genome shotgun (WGS) entry which is preliminary data.</text>
</comment>
<evidence type="ECO:0000256" key="4">
    <source>
        <dbReference type="ARBA" id="ARBA00022475"/>
    </source>
</evidence>
<comment type="subcellular location">
    <subcellularLocation>
        <location evidence="1 8">Cell membrane</location>
        <topology evidence="1 8">Multi-pass membrane protein</topology>
    </subcellularLocation>
</comment>
<dbReference type="Gene3D" id="1.10.3720.10">
    <property type="entry name" value="MetI-like"/>
    <property type="match status" value="1"/>
</dbReference>
<feature type="domain" description="ABC transmembrane type-1" evidence="9">
    <location>
        <begin position="100"/>
        <end position="306"/>
    </location>
</feature>
<keyword evidence="7 8" id="KW-0472">Membrane</keyword>
<dbReference type="PANTHER" id="PTHR42929:SF3">
    <property type="entry name" value="PUTRESCINE TRANSPORT SYSTEM PERMEASE PROTEIN POTH"/>
    <property type="match status" value="1"/>
</dbReference>
<evidence type="ECO:0000256" key="6">
    <source>
        <dbReference type="ARBA" id="ARBA00022989"/>
    </source>
</evidence>
<dbReference type="PANTHER" id="PTHR42929">
    <property type="entry name" value="INNER MEMBRANE ABC TRANSPORTER PERMEASE PROTEIN YDCU-RELATED-RELATED"/>
    <property type="match status" value="1"/>
</dbReference>
<dbReference type="AlphaFoldDB" id="A0A916RJF5"/>
<dbReference type="OrthoDB" id="9807047at2"/>
<feature type="transmembrane region" description="Helical" evidence="8">
    <location>
        <begin position="106"/>
        <end position="126"/>
    </location>
</feature>
<keyword evidence="6 8" id="KW-1133">Transmembrane helix</keyword>
<evidence type="ECO:0000259" key="9">
    <source>
        <dbReference type="PROSITE" id="PS50928"/>
    </source>
</evidence>
<feature type="transmembrane region" description="Helical" evidence="8">
    <location>
        <begin position="186"/>
        <end position="206"/>
    </location>
</feature>
<keyword evidence="5 8" id="KW-0812">Transmembrane</keyword>
<dbReference type="EMBL" id="BMKB01000005">
    <property type="protein sequence ID" value="GGA59644.1"/>
    <property type="molecule type" value="Genomic_DNA"/>
</dbReference>
<feature type="transmembrane region" description="Helical" evidence="8">
    <location>
        <begin position="227"/>
        <end position="251"/>
    </location>
</feature>